<keyword evidence="2" id="KW-1185">Reference proteome</keyword>
<dbReference type="AlphaFoldDB" id="A0A936YW36"/>
<proteinExistence type="predicted"/>
<evidence type="ECO:0000313" key="1">
    <source>
        <dbReference type="EMBL" id="MBL0389946.1"/>
    </source>
</evidence>
<protein>
    <submittedName>
        <fullName evidence="1">Uncharacterized protein</fullName>
    </submittedName>
</protein>
<name>A0A936YW36_9BURK</name>
<dbReference type="Proteomes" id="UP000599109">
    <property type="component" value="Unassembled WGS sequence"/>
</dbReference>
<organism evidence="1 2">
    <name type="scientific">Ramlibacter monticola</name>
    <dbReference type="NCBI Taxonomy" id="1926872"/>
    <lineage>
        <taxon>Bacteria</taxon>
        <taxon>Pseudomonadati</taxon>
        <taxon>Pseudomonadota</taxon>
        <taxon>Betaproteobacteria</taxon>
        <taxon>Burkholderiales</taxon>
        <taxon>Comamonadaceae</taxon>
        <taxon>Ramlibacter</taxon>
    </lineage>
</organism>
<comment type="caution">
    <text evidence="1">The sequence shown here is derived from an EMBL/GenBank/DDBJ whole genome shotgun (WGS) entry which is preliminary data.</text>
</comment>
<reference evidence="1 2" key="1">
    <citation type="journal article" date="2017" name="Int. J. Syst. Evol. Microbiol.">
        <title>Ramlibacter monticola sp. nov., isolated from forest soil.</title>
        <authorList>
            <person name="Chaudhary D.K."/>
            <person name="Kim J."/>
        </authorList>
    </citation>
    <scope>NUCLEOTIDE SEQUENCE [LARGE SCALE GENOMIC DNA]</scope>
    <source>
        <strain evidence="1 2">KACC 19175</strain>
    </source>
</reference>
<dbReference type="RefSeq" id="WP_201672532.1">
    <property type="nucleotide sequence ID" value="NZ_JAEQNE010000001.1"/>
</dbReference>
<gene>
    <name evidence="1" type="ORF">JJ685_02200</name>
</gene>
<dbReference type="EMBL" id="JAEQNE010000001">
    <property type="protein sequence ID" value="MBL0389946.1"/>
    <property type="molecule type" value="Genomic_DNA"/>
</dbReference>
<sequence length="145" mass="16455">MTRSMIHDEWAEQADEPEVRIDGRVDPQREDAYWQRAYWAEPYYRADFAYDDYAPAYCVGYIGCAQYGGCFEDAEKSLCANWLRIKGDSRLTLDEALQAIRAAWEHAARRPVVEEVEEVEDELLVEDALVAASAAPARQPAYAAA</sequence>
<accession>A0A936YW36</accession>
<evidence type="ECO:0000313" key="2">
    <source>
        <dbReference type="Proteomes" id="UP000599109"/>
    </source>
</evidence>